<gene>
    <name evidence="7" type="ORF">GLX27_002924</name>
</gene>
<reference evidence="7 8" key="1">
    <citation type="journal article" date="2020" name="Elife">
        <title>Loss of centromere function drives karyotype evolution in closely related Malassezia species.</title>
        <authorList>
            <person name="Sankaranarayanan S.R."/>
            <person name="Ianiri G."/>
            <person name="Coelho M.A."/>
            <person name="Reza M.H."/>
            <person name="Thimmappa B.C."/>
            <person name="Ganguly P."/>
            <person name="Vadnala R.N."/>
            <person name="Sun S."/>
            <person name="Siddharthan R."/>
            <person name="Tellgren-Roth C."/>
            <person name="Dawson T.L."/>
            <person name="Heitman J."/>
            <person name="Sanyal K."/>
        </authorList>
    </citation>
    <scope>NUCLEOTIDE SEQUENCE [LARGE SCALE GENOMIC DNA]</scope>
    <source>
        <strain evidence="7">CBS14141</strain>
    </source>
</reference>
<evidence type="ECO:0000256" key="2">
    <source>
        <dbReference type="ARBA" id="ARBA00022723"/>
    </source>
</evidence>
<dbReference type="InterPro" id="IPR050668">
    <property type="entry name" value="Cytochrome_b5"/>
</dbReference>
<dbReference type="InterPro" id="IPR036400">
    <property type="entry name" value="Cyt_B5-like_heme/steroid_sf"/>
</dbReference>
<dbReference type="Gene3D" id="3.10.120.10">
    <property type="entry name" value="Cytochrome b5-like heme/steroid binding domain"/>
    <property type="match status" value="1"/>
</dbReference>
<dbReference type="EC" id="1.1.2.3" evidence="7"/>
<dbReference type="Pfam" id="PF00173">
    <property type="entry name" value="Cyt-b5"/>
    <property type="match status" value="1"/>
</dbReference>
<evidence type="ECO:0000256" key="1">
    <source>
        <dbReference type="ARBA" id="ARBA00022617"/>
    </source>
</evidence>
<keyword evidence="3 5" id="KW-0408">Iron</keyword>
<feature type="domain" description="Cytochrome b5 heme-binding" evidence="6">
    <location>
        <begin position="1"/>
        <end position="57"/>
    </location>
</feature>
<organism evidence="7 8">
    <name type="scientific">Malassezia furfur</name>
    <name type="common">Pityriasis versicolor infection agent</name>
    <name type="synonym">Pityrosporum furfur</name>
    <dbReference type="NCBI Taxonomy" id="55194"/>
    <lineage>
        <taxon>Eukaryota</taxon>
        <taxon>Fungi</taxon>
        <taxon>Dikarya</taxon>
        <taxon>Basidiomycota</taxon>
        <taxon>Ustilaginomycotina</taxon>
        <taxon>Malasseziomycetes</taxon>
        <taxon>Malasseziales</taxon>
        <taxon>Malasseziaceae</taxon>
        <taxon>Malassezia</taxon>
    </lineage>
</organism>
<keyword evidence="2 5" id="KW-0479">Metal-binding</keyword>
<dbReference type="EMBL" id="CP046236">
    <property type="protein sequence ID" value="WFD48256.1"/>
    <property type="molecule type" value="Genomic_DNA"/>
</dbReference>
<evidence type="ECO:0000313" key="7">
    <source>
        <dbReference type="EMBL" id="WFD48256.1"/>
    </source>
</evidence>
<dbReference type="GO" id="GO:0004460">
    <property type="term" value="F:L-lactate dehydrogenase (cytochrome) activity"/>
    <property type="evidence" value="ECO:0007669"/>
    <property type="project" value="UniProtKB-EC"/>
</dbReference>
<accession>A0ABY8ERP0</accession>
<evidence type="ECO:0000259" key="6">
    <source>
        <dbReference type="PROSITE" id="PS50255"/>
    </source>
</evidence>
<keyword evidence="7" id="KW-0560">Oxidoreductase</keyword>
<dbReference type="SMART" id="SM01117">
    <property type="entry name" value="Cyt-b5"/>
    <property type="match status" value="1"/>
</dbReference>
<dbReference type="InterPro" id="IPR018506">
    <property type="entry name" value="Cyt_B5_heme-BS"/>
</dbReference>
<dbReference type="PRINTS" id="PR00363">
    <property type="entry name" value="CYTOCHROMEB5"/>
</dbReference>
<keyword evidence="1 5" id="KW-0349">Heme</keyword>
<sequence length="57" mass="6488">MTVWSYDEVAKHSSRDDCYVVLYDKVYDVTDFLPDHPGGTQIILKYAGKDATYVARA</sequence>
<name>A0ABY8ERP0_MALFU</name>
<dbReference type="InterPro" id="IPR001199">
    <property type="entry name" value="Cyt_B5-like_heme/steroid-bd"/>
</dbReference>
<protein>
    <submittedName>
        <fullName evidence="7">L-lactate dehydrogenase (Cytochrome)</fullName>
        <ecNumber evidence="7">1.1.2.3</ecNumber>
    </submittedName>
</protein>
<evidence type="ECO:0000256" key="4">
    <source>
        <dbReference type="ARBA" id="ARBA00038168"/>
    </source>
</evidence>
<dbReference type="PANTHER" id="PTHR19359">
    <property type="entry name" value="CYTOCHROME B5"/>
    <property type="match status" value="1"/>
</dbReference>
<proteinExistence type="inferred from homology"/>
<keyword evidence="8" id="KW-1185">Reference proteome</keyword>
<dbReference type="PROSITE" id="PS50255">
    <property type="entry name" value="CYTOCHROME_B5_2"/>
    <property type="match status" value="1"/>
</dbReference>
<dbReference type="SUPFAM" id="SSF55856">
    <property type="entry name" value="Cytochrome b5-like heme/steroid binding domain"/>
    <property type="match status" value="1"/>
</dbReference>
<dbReference type="PROSITE" id="PS00191">
    <property type="entry name" value="CYTOCHROME_B5_1"/>
    <property type="match status" value="1"/>
</dbReference>
<evidence type="ECO:0000256" key="3">
    <source>
        <dbReference type="ARBA" id="ARBA00023004"/>
    </source>
</evidence>
<dbReference type="Proteomes" id="UP000818624">
    <property type="component" value="Chromosome 3"/>
</dbReference>
<evidence type="ECO:0000313" key="8">
    <source>
        <dbReference type="Proteomes" id="UP000818624"/>
    </source>
</evidence>
<comment type="similarity">
    <text evidence="4 5">Belongs to the cytochrome b5 family.</text>
</comment>
<evidence type="ECO:0000256" key="5">
    <source>
        <dbReference type="RuleBase" id="RU362121"/>
    </source>
</evidence>